<protein>
    <submittedName>
        <fullName evidence="1">Uncharacterized protein</fullName>
    </submittedName>
</protein>
<keyword evidence="2" id="KW-1185">Reference proteome</keyword>
<dbReference type="Proteomes" id="UP001314170">
    <property type="component" value="Unassembled WGS sequence"/>
</dbReference>
<evidence type="ECO:0000313" key="1">
    <source>
        <dbReference type="EMBL" id="CAK7342099.1"/>
    </source>
</evidence>
<dbReference type="AlphaFoldDB" id="A0AAV1S189"/>
<dbReference type="EMBL" id="CAWUPB010001160">
    <property type="protein sequence ID" value="CAK7342099.1"/>
    <property type="molecule type" value="Genomic_DNA"/>
</dbReference>
<name>A0AAV1S189_9ROSI</name>
<gene>
    <name evidence="1" type="ORF">DCAF_LOCUS16618</name>
</gene>
<proteinExistence type="predicted"/>
<organism evidence="1 2">
    <name type="scientific">Dovyalis caffra</name>
    <dbReference type="NCBI Taxonomy" id="77055"/>
    <lineage>
        <taxon>Eukaryota</taxon>
        <taxon>Viridiplantae</taxon>
        <taxon>Streptophyta</taxon>
        <taxon>Embryophyta</taxon>
        <taxon>Tracheophyta</taxon>
        <taxon>Spermatophyta</taxon>
        <taxon>Magnoliopsida</taxon>
        <taxon>eudicotyledons</taxon>
        <taxon>Gunneridae</taxon>
        <taxon>Pentapetalae</taxon>
        <taxon>rosids</taxon>
        <taxon>fabids</taxon>
        <taxon>Malpighiales</taxon>
        <taxon>Salicaceae</taxon>
        <taxon>Flacourtieae</taxon>
        <taxon>Dovyalis</taxon>
    </lineage>
</organism>
<evidence type="ECO:0000313" key="2">
    <source>
        <dbReference type="Proteomes" id="UP001314170"/>
    </source>
</evidence>
<accession>A0AAV1S189</accession>
<reference evidence="1 2" key="1">
    <citation type="submission" date="2024-01" db="EMBL/GenBank/DDBJ databases">
        <authorList>
            <person name="Waweru B."/>
        </authorList>
    </citation>
    <scope>NUCLEOTIDE SEQUENCE [LARGE SCALE GENOMIC DNA]</scope>
</reference>
<comment type="caution">
    <text evidence="1">The sequence shown here is derived from an EMBL/GenBank/DDBJ whole genome shotgun (WGS) entry which is preliminary data.</text>
</comment>
<sequence length="84" mass="9377">MNEMIKKKRRKNVPLVLLRKLSSPSKITSQLCKESDDQAAMNVKQRKLCQAMIQILPCTSCVPSNSQLFPAAKEQTASKGQCRA</sequence>